<dbReference type="STRING" id="474950.SAMN05421771_3923"/>
<dbReference type="AlphaFoldDB" id="A0A1I6MYV4"/>
<dbReference type="InterPro" id="IPR016162">
    <property type="entry name" value="Ald_DH_N"/>
</dbReference>
<evidence type="ECO:0000256" key="1">
    <source>
        <dbReference type="ARBA" id="ARBA00009986"/>
    </source>
</evidence>
<proteinExistence type="inferred from homology"/>
<protein>
    <submittedName>
        <fullName evidence="5">Aldehyde dehydrogenase (NAD+)</fullName>
    </submittedName>
</protein>
<dbReference type="GO" id="GO:0016620">
    <property type="term" value="F:oxidoreductase activity, acting on the aldehyde or oxo group of donors, NAD or NADP as acceptor"/>
    <property type="evidence" value="ECO:0007669"/>
    <property type="project" value="InterPro"/>
</dbReference>
<evidence type="ECO:0000313" key="6">
    <source>
        <dbReference type="Proteomes" id="UP000199024"/>
    </source>
</evidence>
<dbReference type="PANTHER" id="PTHR42804:SF1">
    <property type="entry name" value="ALDEHYDE DEHYDROGENASE-RELATED"/>
    <property type="match status" value="1"/>
</dbReference>
<comment type="similarity">
    <text evidence="1">Belongs to the aldehyde dehydrogenase family.</text>
</comment>
<dbReference type="Pfam" id="PF00171">
    <property type="entry name" value="Aldedh"/>
    <property type="match status" value="1"/>
</dbReference>
<dbReference type="InterPro" id="IPR015590">
    <property type="entry name" value="Aldehyde_DH_dom"/>
</dbReference>
<evidence type="ECO:0000256" key="3">
    <source>
        <dbReference type="SAM" id="MobiDB-lite"/>
    </source>
</evidence>
<sequence length="504" mass="54260">MRKVPTGPGWDAKVQRAWAEEPVAERLKVLRRFRFRMSHRTDDLCRAIDAGTARTPADVRASEILPLLGACEFLEKNAKKILGSRLLSAWTRPIWLWGVSSEIQRVPLGRVLVIGPSNYPLFLPGVQVLQALAAGNAVTWKPGRGGRAVAKLVAEELTAAGLPRELLRLTEESDEAGTAAVAAGADKVFFTGSSETGRAVLRSLAETGTPSVMELSGCSAVVVLPGSDLGRVTAAVVFGLRLNGSATCMAPRRLLVVGRTTSRREALVNRLREALEDVHPVLLDPNVQEKLRTLVEEALDAGALLVGELASIGEAQGPILIVLARPEMRIAQADIFAPVLSVIDVEDAAGVAAAQRASPLALSVSIFGDEQTARRMAGRMTIGTAIVNDVIVPTADPRIPFGGRRGAGFGVTRGAEGLLEMTAVKTVLVRRGRTRRQFEATTERHVWFFEGLILAGHSATWKERLRGVRVLLGAARRMDPEVLSAEPATTEEEANEMREQNVDE</sequence>
<gene>
    <name evidence="5" type="ORF">SAMN05421771_3923</name>
</gene>
<dbReference type="InterPro" id="IPR016161">
    <property type="entry name" value="Ald_DH/histidinol_DH"/>
</dbReference>
<accession>A0A1I6MYV4</accession>
<dbReference type="Gene3D" id="3.40.309.10">
    <property type="entry name" value="Aldehyde Dehydrogenase, Chain A, domain 2"/>
    <property type="match status" value="1"/>
</dbReference>
<name>A0A1I6MYV4_9BACT</name>
<keyword evidence="6" id="KW-1185">Reference proteome</keyword>
<dbReference type="Gene3D" id="3.40.605.10">
    <property type="entry name" value="Aldehyde Dehydrogenase, Chain A, domain 1"/>
    <property type="match status" value="1"/>
</dbReference>
<feature type="region of interest" description="Disordered" evidence="3">
    <location>
        <begin position="482"/>
        <end position="504"/>
    </location>
</feature>
<dbReference type="PANTHER" id="PTHR42804">
    <property type="entry name" value="ALDEHYDE DEHYDROGENASE"/>
    <property type="match status" value="1"/>
</dbReference>
<dbReference type="EMBL" id="FOZL01000002">
    <property type="protein sequence ID" value="SFS20880.1"/>
    <property type="molecule type" value="Genomic_DNA"/>
</dbReference>
<evidence type="ECO:0000259" key="4">
    <source>
        <dbReference type="Pfam" id="PF00171"/>
    </source>
</evidence>
<keyword evidence="2" id="KW-0560">Oxidoreductase</keyword>
<reference evidence="5 6" key="1">
    <citation type="submission" date="2016-10" db="EMBL/GenBank/DDBJ databases">
        <authorList>
            <person name="de Groot N.N."/>
        </authorList>
    </citation>
    <scope>NUCLEOTIDE SEQUENCE [LARGE SCALE GENOMIC DNA]</scope>
    <source>
        <strain evidence="5 6">DSM 21001</strain>
    </source>
</reference>
<dbReference type="SUPFAM" id="SSF53720">
    <property type="entry name" value="ALDH-like"/>
    <property type="match status" value="1"/>
</dbReference>
<dbReference type="Proteomes" id="UP000199024">
    <property type="component" value="Unassembled WGS sequence"/>
</dbReference>
<feature type="domain" description="Aldehyde dehydrogenase" evidence="4">
    <location>
        <begin position="13"/>
        <end position="427"/>
    </location>
</feature>
<evidence type="ECO:0000256" key="2">
    <source>
        <dbReference type="ARBA" id="ARBA00023002"/>
    </source>
</evidence>
<dbReference type="InterPro" id="IPR016163">
    <property type="entry name" value="Ald_DH_C"/>
</dbReference>
<feature type="compositionally biased region" description="Basic and acidic residues" evidence="3">
    <location>
        <begin position="495"/>
        <end position="504"/>
    </location>
</feature>
<evidence type="ECO:0000313" key="5">
    <source>
        <dbReference type="EMBL" id="SFS20880.1"/>
    </source>
</evidence>
<organism evidence="5 6">
    <name type="scientific">Granulicella pectinivorans</name>
    <dbReference type="NCBI Taxonomy" id="474950"/>
    <lineage>
        <taxon>Bacteria</taxon>
        <taxon>Pseudomonadati</taxon>
        <taxon>Acidobacteriota</taxon>
        <taxon>Terriglobia</taxon>
        <taxon>Terriglobales</taxon>
        <taxon>Acidobacteriaceae</taxon>
        <taxon>Granulicella</taxon>
    </lineage>
</organism>